<dbReference type="Gramene" id="OQU90087">
    <property type="protein sequence ID" value="OQU90087"/>
    <property type="gene ID" value="SORBI_3002G338450"/>
</dbReference>
<protein>
    <submittedName>
        <fullName evidence="2">Uncharacterized protein</fullName>
    </submittedName>
</protein>
<accession>A0A1W0W6R4</accession>
<reference evidence="3" key="2">
    <citation type="journal article" date="2018" name="Plant J.">
        <title>The Sorghum bicolor reference genome: improved assembly, gene annotations, a transcriptome atlas, and signatures of genome organization.</title>
        <authorList>
            <person name="McCormick R.F."/>
            <person name="Truong S.K."/>
            <person name="Sreedasyam A."/>
            <person name="Jenkins J."/>
            <person name="Shu S."/>
            <person name="Sims D."/>
            <person name="Kennedy M."/>
            <person name="Amirebrahimi M."/>
            <person name="Weers B.D."/>
            <person name="McKinley B."/>
            <person name="Mattison A."/>
            <person name="Morishige D.T."/>
            <person name="Grimwood J."/>
            <person name="Schmutz J."/>
            <person name="Mullet J.E."/>
        </authorList>
    </citation>
    <scope>NUCLEOTIDE SEQUENCE [LARGE SCALE GENOMIC DNA]</scope>
    <source>
        <strain evidence="3">cv. BTx623</strain>
    </source>
</reference>
<feature type="region of interest" description="Disordered" evidence="1">
    <location>
        <begin position="18"/>
        <end position="37"/>
    </location>
</feature>
<evidence type="ECO:0000313" key="2">
    <source>
        <dbReference type="EMBL" id="OQU90087.1"/>
    </source>
</evidence>
<proteinExistence type="predicted"/>
<feature type="compositionally biased region" description="Basic and acidic residues" evidence="1">
    <location>
        <begin position="18"/>
        <end position="27"/>
    </location>
</feature>
<evidence type="ECO:0000313" key="3">
    <source>
        <dbReference type="Proteomes" id="UP000000768"/>
    </source>
</evidence>
<sequence length="100" mass="11638">MVVAGGSWEWELLPAGAGRERPTDHLSFHVRAPGGKRRPKRVIHKFIRVTLRNPRRRANNHFFLGQDVDWIGFIFTGRGWQIRRLWKVVAHTAQFKSALI</sequence>
<dbReference type="EMBL" id="CM000761">
    <property type="protein sequence ID" value="OQU90087.1"/>
    <property type="molecule type" value="Genomic_DNA"/>
</dbReference>
<keyword evidence="3" id="KW-1185">Reference proteome</keyword>
<organism evidence="2 3">
    <name type="scientific">Sorghum bicolor</name>
    <name type="common">Sorghum</name>
    <name type="synonym">Sorghum vulgare</name>
    <dbReference type="NCBI Taxonomy" id="4558"/>
    <lineage>
        <taxon>Eukaryota</taxon>
        <taxon>Viridiplantae</taxon>
        <taxon>Streptophyta</taxon>
        <taxon>Embryophyta</taxon>
        <taxon>Tracheophyta</taxon>
        <taxon>Spermatophyta</taxon>
        <taxon>Magnoliopsida</taxon>
        <taxon>Liliopsida</taxon>
        <taxon>Poales</taxon>
        <taxon>Poaceae</taxon>
        <taxon>PACMAD clade</taxon>
        <taxon>Panicoideae</taxon>
        <taxon>Andropogonodae</taxon>
        <taxon>Andropogoneae</taxon>
        <taxon>Sorghinae</taxon>
        <taxon>Sorghum</taxon>
    </lineage>
</organism>
<evidence type="ECO:0000256" key="1">
    <source>
        <dbReference type="SAM" id="MobiDB-lite"/>
    </source>
</evidence>
<gene>
    <name evidence="2" type="ORF">SORBI_3002G338450</name>
</gene>
<dbReference type="InParanoid" id="A0A1W0W6R4"/>
<name>A0A1W0W6R4_SORBI</name>
<dbReference type="Proteomes" id="UP000000768">
    <property type="component" value="Chromosome 2"/>
</dbReference>
<dbReference type="AlphaFoldDB" id="A0A1W0W6R4"/>
<reference evidence="2 3" key="1">
    <citation type="journal article" date="2009" name="Nature">
        <title>The Sorghum bicolor genome and the diversification of grasses.</title>
        <authorList>
            <person name="Paterson A.H."/>
            <person name="Bowers J.E."/>
            <person name="Bruggmann R."/>
            <person name="Dubchak I."/>
            <person name="Grimwood J."/>
            <person name="Gundlach H."/>
            <person name="Haberer G."/>
            <person name="Hellsten U."/>
            <person name="Mitros T."/>
            <person name="Poliakov A."/>
            <person name="Schmutz J."/>
            <person name="Spannagl M."/>
            <person name="Tang H."/>
            <person name="Wang X."/>
            <person name="Wicker T."/>
            <person name="Bharti A.K."/>
            <person name="Chapman J."/>
            <person name="Feltus F.A."/>
            <person name="Gowik U."/>
            <person name="Grigoriev I.V."/>
            <person name="Lyons E."/>
            <person name="Maher C.A."/>
            <person name="Martis M."/>
            <person name="Narechania A."/>
            <person name="Otillar R.P."/>
            <person name="Penning B.W."/>
            <person name="Salamov A.A."/>
            <person name="Wang Y."/>
            <person name="Zhang L."/>
            <person name="Carpita N.C."/>
            <person name="Freeling M."/>
            <person name="Gingle A.R."/>
            <person name="Hash C.T."/>
            <person name="Keller B."/>
            <person name="Klein P."/>
            <person name="Kresovich S."/>
            <person name="McCann M.C."/>
            <person name="Ming R."/>
            <person name="Peterson D.G."/>
            <person name="Mehboob-ur-Rahman"/>
            <person name="Ware D."/>
            <person name="Westhoff P."/>
            <person name="Mayer K.F."/>
            <person name="Messing J."/>
            <person name="Rokhsar D.S."/>
        </authorList>
    </citation>
    <scope>NUCLEOTIDE SEQUENCE [LARGE SCALE GENOMIC DNA]</scope>
    <source>
        <strain evidence="3">cv. BTx623</strain>
    </source>
</reference>